<keyword evidence="1" id="KW-0812">Transmembrane</keyword>
<dbReference type="EMBL" id="CP102845">
    <property type="protein sequence ID" value="UVF22157.1"/>
    <property type="molecule type" value="Genomic_DNA"/>
</dbReference>
<evidence type="ECO:0000313" key="2">
    <source>
        <dbReference type="EMBL" id="UVF22157.1"/>
    </source>
</evidence>
<feature type="transmembrane region" description="Helical" evidence="1">
    <location>
        <begin position="47"/>
        <end position="72"/>
    </location>
</feature>
<dbReference type="Proteomes" id="UP001017257">
    <property type="component" value="Chromosome"/>
</dbReference>
<accession>A0ABY5RZ79</accession>
<sequence length="196" mass="21224">MEEAFATFFTDVFFAGALDAAALDAAALEAAALLAAFAGALAAFDDAFAAALGAAAFLAGAFFETLVAVLAIRNSFVDGECIRQQTLNNAFSQELKMRSLAFRTIVTVTCRFLVNGRPNARRAVPRARRAFGPEVGGKQPEIRYRALAMLVSVIVRGIQRGKIFSGCLCTGRRWMIGWHFPCRKIAVLTVLDRQRA</sequence>
<organism evidence="2 3">
    <name type="scientific">Microvirga terrae</name>
    <dbReference type="NCBI Taxonomy" id="2740529"/>
    <lineage>
        <taxon>Bacteria</taxon>
        <taxon>Pseudomonadati</taxon>
        <taxon>Pseudomonadota</taxon>
        <taxon>Alphaproteobacteria</taxon>
        <taxon>Hyphomicrobiales</taxon>
        <taxon>Methylobacteriaceae</taxon>
        <taxon>Microvirga</taxon>
    </lineage>
</organism>
<evidence type="ECO:0000256" key="1">
    <source>
        <dbReference type="SAM" id="Phobius"/>
    </source>
</evidence>
<gene>
    <name evidence="2" type="ORF">HPT29_007175</name>
</gene>
<keyword evidence="1" id="KW-1133">Transmembrane helix</keyword>
<keyword evidence="1" id="KW-0472">Membrane</keyword>
<dbReference type="RefSeq" id="WP_173947832.1">
    <property type="nucleotide sequence ID" value="NZ_CP102845.1"/>
</dbReference>
<keyword evidence="3" id="KW-1185">Reference proteome</keyword>
<evidence type="ECO:0000313" key="3">
    <source>
        <dbReference type="Proteomes" id="UP001017257"/>
    </source>
</evidence>
<protein>
    <submittedName>
        <fullName evidence="2">Uncharacterized protein</fullName>
    </submittedName>
</protein>
<proteinExistence type="predicted"/>
<feature type="transmembrane region" description="Helical" evidence="1">
    <location>
        <begin position="12"/>
        <end position="41"/>
    </location>
</feature>
<name>A0ABY5RZ79_9HYPH</name>
<reference evidence="2" key="1">
    <citation type="submission" date="2022-08" db="EMBL/GenBank/DDBJ databases">
        <title>Microvirga terrae sp. nov., isolated from soil.</title>
        <authorList>
            <person name="Kim K.H."/>
            <person name="Seo Y.L."/>
            <person name="Kim J.M."/>
            <person name="Lee J.K."/>
            <person name="Han D.M."/>
            <person name="Jeon C.O."/>
        </authorList>
    </citation>
    <scope>NUCLEOTIDE SEQUENCE</scope>
    <source>
        <strain evidence="2">R24</strain>
    </source>
</reference>